<comment type="caution">
    <text evidence="6">The sequence shown here is derived from an EMBL/GenBank/DDBJ whole genome shotgun (WGS) entry which is preliminary data.</text>
</comment>
<reference evidence="6 7" key="1">
    <citation type="journal article" date="2014" name="Int. J. Syst. Evol. Microbiol.">
        <title>Lysinibacillus halotolerans sp. nov., isolated from saline-alkaline soil.</title>
        <authorList>
            <person name="Kong D."/>
            <person name="Wang Y."/>
            <person name="Zhao B."/>
            <person name="Li Y."/>
            <person name="Song J."/>
            <person name="Zhai Y."/>
            <person name="Zhang C."/>
            <person name="Wang H."/>
            <person name="Chen X."/>
            <person name="Zhao B."/>
            <person name="Ruan Z."/>
        </authorList>
    </citation>
    <scope>NUCLEOTIDE SEQUENCE [LARGE SCALE GENOMIC DNA]</scope>
    <source>
        <strain evidence="6 7">MCCC 1A12703</strain>
    </source>
</reference>
<dbReference type="InterPro" id="IPR019108">
    <property type="entry name" value="Caa3_assmbl_CtaG-rel"/>
</dbReference>
<dbReference type="AlphaFoldDB" id="A0A3M8H8K5"/>
<protein>
    <submittedName>
        <fullName evidence="6">Cytochrome c oxidase assembly protein</fullName>
    </submittedName>
</protein>
<proteinExistence type="predicted"/>
<name>A0A3M8H8K5_9BACI</name>
<sequence length="269" mass="30339">MHHHGAFHETGSSFDWLFLCIPFVLLIIFYIVAVIYSNKKYRKWPAYRTLCWIAGVSGIALACIGPIAEKAHTSFQAHMFTHLLLGMLGPLLLVFASPMRLVLRTAPVKIARVITKFLKSRYVQWITHPILATVLNVGGLWVLYTTGLYAAMHSIFLLYVLVHLHVFLAGYVFTVSMIYIDPTPHRTSFYLRSTMLILAMAAHSILSKWIYAHPPAGVETMDAQVGGMFMYYGGDAIDLIIVIVLCSQYFRGRIGKEINTNINLKTSIK</sequence>
<evidence type="ECO:0000256" key="1">
    <source>
        <dbReference type="ARBA" id="ARBA00004651"/>
    </source>
</evidence>
<evidence type="ECO:0000256" key="5">
    <source>
        <dbReference type="ARBA" id="ARBA00023136"/>
    </source>
</evidence>
<evidence type="ECO:0000256" key="4">
    <source>
        <dbReference type="ARBA" id="ARBA00022989"/>
    </source>
</evidence>
<keyword evidence="4" id="KW-1133">Transmembrane helix</keyword>
<keyword evidence="7" id="KW-1185">Reference proteome</keyword>
<dbReference type="Proteomes" id="UP000279909">
    <property type="component" value="Unassembled WGS sequence"/>
</dbReference>
<evidence type="ECO:0000313" key="7">
    <source>
        <dbReference type="Proteomes" id="UP000279909"/>
    </source>
</evidence>
<comment type="subcellular location">
    <subcellularLocation>
        <location evidence="1">Cell membrane</location>
        <topology evidence="1">Multi-pass membrane protein</topology>
    </subcellularLocation>
</comment>
<dbReference type="RefSeq" id="WP_122972222.1">
    <property type="nucleotide sequence ID" value="NZ_RHLQ01000023.1"/>
</dbReference>
<accession>A0A3M8H8K5</accession>
<keyword evidence="3" id="KW-0812">Transmembrane</keyword>
<evidence type="ECO:0000313" key="6">
    <source>
        <dbReference type="EMBL" id="RNC98629.1"/>
    </source>
</evidence>
<evidence type="ECO:0000256" key="3">
    <source>
        <dbReference type="ARBA" id="ARBA00022692"/>
    </source>
</evidence>
<dbReference type="Pfam" id="PF09678">
    <property type="entry name" value="Caa3_CtaG"/>
    <property type="match status" value="1"/>
</dbReference>
<organism evidence="6 7">
    <name type="scientific">Lysinibacillus halotolerans</name>
    <dbReference type="NCBI Taxonomy" id="1368476"/>
    <lineage>
        <taxon>Bacteria</taxon>
        <taxon>Bacillati</taxon>
        <taxon>Bacillota</taxon>
        <taxon>Bacilli</taxon>
        <taxon>Bacillales</taxon>
        <taxon>Bacillaceae</taxon>
        <taxon>Lysinibacillus</taxon>
    </lineage>
</organism>
<keyword evidence="2" id="KW-1003">Cell membrane</keyword>
<gene>
    <name evidence="6" type="ORF">EC501_10360</name>
</gene>
<dbReference type="OrthoDB" id="5024156at2"/>
<keyword evidence="5" id="KW-0472">Membrane</keyword>
<dbReference type="GO" id="GO:0005886">
    <property type="term" value="C:plasma membrane"/>
    <property type="evidence" value="ECO:0007669"/>
    <property type="project" value="UniProtKB-SubCell"/>
</dbReference>
<dbReference type="EMBL" id="RHLQ01000023">
    <property type="protein sequence ID" value="RNC98629.1"/>
    <property type="molecule type" value="Genomic_DNA"/>
</dbReference>
<evidence type="ECO:0000256" key="2">
    <source>
        <dbReference type="ARBA" id="ARBA00022475"/>
    </source>
</evidence>